<keyword evidence="6" id="KW-0067">ATP-binding</keyword>
<dbReference type="GO" id="GO:0042162">
    <property type="term" value="F:telomeric DNA binding"/>
    <property type="evidence" value="ECO:0007669"/>
    <property type="project" value="TreeGrafter"/>
</dbReference>
<protein>
    <recommendedName>
        <fullName evidence="12">Ku domain-containing protein</fullName>
    </recommendedName>
</protein>
<accession>A0A232FFM9</accession>
<evidence type="ECO:0000313" key="13">
    <source>
        <dbReference type="EMBL" id="OXU29564.1"/>
    </source>
</evidence>
<evidence type="ECO:0000256" key="9">
    <source>
        <dbReference type="ARBA" id="ARBA00023204"/>
    </source>
</evidence>
<keyword evidence="10" id="KW-0539">Nucleus</keyword>
<evidence type="ECO:0000256" key="3">
    <source>
        <dbReference type="ARBA" id="ARBA00022763"/>
    </source>
</evidence>
<dbReference type="PANTHER" id="PTHR12604">
    <property type="entry name" value="KU AUTOANTIGEN DNA HELICASE"/>
    <property type="match status" value="1"/>
</dbReference>
<dbReference type="Pfam" id="PF02735">
    <property type="entry name" value="Ku"/>
    <property type="match status" value="1"/>
</dbReference>
<keyword evidence="5" id="KW-0347">Helicase</keyword>
<comment type="subcellular location">
    <subcellularLocation>
        <location evidence="1">Nucleus</location>
    </subcellularLocation>
</comment>
<evidence type="ECO:0000256" key="4">
    <source>
        <dbReference type="ARBA" id="ARBA00022801"/>
    </source>
</evidence>
<dbReference type="GO" id="GO:0003690">
    <property type="term" value="F:double-stranded DNA binding"/>
    <property type="evidence" value="ECO:0007669"/>
    <property type="project" value="TreeGrafter"/>
</dbReference>
<dbReference type="InterPro" id="IPR016194">
    <property type="entry name" value="SPOC-like_C_dom_sf"/>
</dbReference>
<organism evidence="13 14">
    <name type="scientific">Trichomalopsis sarcophagae</name>
    <dbReference type="NCBI Taxonomy" id="543379"/>
    <lineage>
        <taxon>Eukaryota</taxon>
        <taxon>Metazoa</taxon>
        <taxon>Ecdysozoa</taxon>
        <taxon>Arthropoda</taxon>
        <taxon>Hexapoda</taxon>
        <taxon>Insecta</taxon>
        <taxon>Pterygota</taxon>
        <taxon>Neoptera</taxon>
        <taxon>Endopterygota</taxon>
        <taxon>Hymenoptera</taxon>
        <taxon>Apocrita</taxon>
        <taxon>Proctotrupomorpha</taxon>
        <taxon>Chalcidoidea</taxon>
        <taxon>Pteromalidae</taxon>
        <taxon>Pteromalinae</taxon>
        <taxon>Trichomalopsis</taxon>
    </lineage>
</organism>
<dbReference type="InterPro" id="IPR006164">
    <property type="entry name" value="DNA_bd_Ku70/Ku80"/>
</dbReference>
<dbReference type="GO" id="GO:0004386">
    <property type="term" value="F:helicase activity"/>
    <property type="evidence" value="ECO:0007669"/>
    <property type="project" value="UniProtKB-KW"/>
</dbReference>
<dbReference type="AlphaFoldDB" id="A0A232FFM9"/>
<feature type="compositionally biased region" description="Acidic residues" evidence="11">
    <location>
        <begin position="568"/>
        <end position="586"/>
    </location>
</feature>
<dbReference type="GO" id="GO:0043564">
    <property type="term" value="C:Ku70:Ku80 complex"/>
    <property type="evidence" value="ECO:0007669"/>
    <property type="project" value="TreeGrafter"/>
</dbReference>
<comment type="caution">
    <text evidence="13">The sequence shown here is derived from an EMBL/GenBank/DDBJ whole genome shotgun (WGS) entry which is preliminary data.</text>
</comment>
<evidence type="ECO:0000256" key="8">
    <source>
        <dbReference type="ARBA" id="ARBA00023172"/>
    </source>
</evidence>
<dbReference type="SUPFAM" id="SSF53300">
    <property type="entry name" value="vWA-like"/>
    <property type="match status" value="1"/>
</dbReference>
<feature type="domain" description="Ku" evidence="12">
    <location>
        <begin position="297"/>
        <end position="435"/>
    </location>
</feature>
<dbReference type="OrthoDB" id="30826at2759"/>
<dbReference type="SUPFAM" id="SSF100939">
    <property type="entry name" value="SPOC domain-like"/>
    <property type="match status" value="1"/>
</dbReference>
<evidence type="ECO:0000256" key="10">
    <source>
        <dbReference type="ARBA" id="ARBA00023242"/>
    </source>
</evidence>
<evidence type="ECO:0000256" key="5">
    <source>
        <dbReference type="ARBA" id="ARBA00022806"/>
    </source>
</evidence>
<keyword evidence="9" id="KW-0234">DNA repair</keyword>
<keyword evidence="2" id="KW-0547">Nucleotide-binding</keyword>
<evidence type="ECO:0000256" key="2">
    <source>
        <dbReference type="ARBA" id="ARBA00022741"/>
    </source>
</evidence>
<evidence type="ECO:0000259" key="12">
    <source>
        <dbReference type="SMART" id="SM00559"/>
    </source>
</evidence>
<evidence type="ECO:0000256" key="11">
    <source>
        <dbReference type="SAM" id="MobiDB-lite"/>
    </source>
</evidence>
<dbReference type="GO" id="GO:0005524">
    <property type="term" value="F:ATP binding"/>
    <property type="evidence" value="ECO:0007669"/>
    <property type="project" value="UniProtKB-KW"/>
</dbReference>
<proteinExistence type="predicted"/>
<evidence type="ECO:0000313" key="14">
    <source>
        <dbReference type="Proteomes" id="UP000215335"/>
    </source>
</evidence>
<sequence>MPPKSKKNTLIMVTNVGSTSLQLNSVEDEPFIDKAKFAMKMLVEKKIFLQPKDEIGIITMGDETDNSQDMDYVKEYNEHLLIPNWEMVKYINGLASTKHPCNWIEALHVALCFIKREVVNPDSTVFLVIFNNFKEDADSIENYDADNIIGDLNNYDNLHLLFVGENPLDEESQIENVTPSEEFALSVIKQTQAQYEQINNFIESRRFFMPPPTNSMAWKFNLQWAGLNIACSNYVKVESENIVVTDSTKLSPWKMAAVKESLDFLIDKPKDGSNVNEIKEENKQEVFRANIQMDVHRNEIKQENIINGYKYGGKYIPFSDDDEVAMKYSGSIKGMMVYGFVPQDEVQLECWTGSGSRLIVPETDNDAVAFYSLVQAMVEKRYAAIVRKVYANNNLPRMGVLFPKVVYDDVWGFVHIELPFVTDLRIIQKRPIQSLDGSVNKEKLDALDDFIDAMTIVDNDPEYLNPGMFPNVINQYHWNAIADRVLNPKGALLPLNGYLKKFLEPPEYLNEKVKTHYEKLHKLFGNINMHKETTKDKKSAHVAPKIANEPEKTGATKDILTVGKDNDEAASDSEELDMSMGELDDL</sequence>
<keyword evidence="14" id="KW-1185">Reference proteome</keyword>
<dbReference type="EMBL" id="NNAY01000275">
    <property type="protein sequence ID" value="OXU29564.1"/>
    <property type="molecule type" value="Genomic_DNA"/>
</dbReference>
<dbReference type="Gene3D" id="1.10.1600.10">
    <property type="match status" value="1"/>
</dbReference>
<keyword evidence="3" id="KW-0227">DNA damage</keyword>
<dbReference type="PANTHER" id="PTHR12604:SF4">
    <property type="entry name" value="X-RAY REPAIR CROSS-COMPLEMENTING PROTEIN 5"/>
    <property type="match status" value="1"/>
</dbReference>
<dbReference type="Gene3D" id="3.40.50.410">
    <property type="entry name" value="von Willebrand factor, type A domain"/>
    <property type="match status" value="1"/>
</dbReference>
<dbReference type="GO" id="GO:0000723">
    <property type="term" value="P:telomere maintenance"/>
    <property type="evidence" value="ECO:0007669"/>
    <property type="project" value="TreeGrafter"/>
</dbReference>
<evidence type="ECO:0000256" key="7">
    <source>
        <dbReference type="ARBA" id="ARBA00023125"/>
    </source>
</evidence>
<dbReference type="Gene3D" id="2.40.290.10">
    <property type="match status" value="1"/>
</dbReference>
<evidence type="ECO:0000256" key="6">
    <source>
        <dbReference type="ARBA" id="ARBA00022840"/>
    </source>
</evidence>
<dbReference type="STRING" id="543379.A0A232FFM9"/>
<keyword evidence="7" id="KW-0238">DNA-binding</keyword>
<evidence type="ECO:0000256" key="1">
    <source>
        <dbReference type="ARBA" id="ARBA00004123"/>
    </source>
</evidence>
<dbReference type="InterPro" id="IPR036465">
    <property type="entry name" value="vWFA_dom_sf"/>
</dbReference>
<dbReference type="SMART" id="SM00559">
    <property type="entry name" value="Ku78"/>
    <property type="match status" value="1"/>
</dbReference>
<keyword evidence="8" id="KW-0233">DNA recombination</keyword>
<name>A0A232FFM9_9HYME</name>
<reference evidence="13 14" key="1">
    <citation type="journal article" date="2017" name="Curr. Biol.">
        <title>The Evolution of Venom by Co-option of Single-Copy Genes.</title>
        <authorList>
            <person name="Martinson E.O."/>
            <person name="Mrinalini"/>
            <person name="Kelkar Y.D."/>
            <person name="Chang C.H."/>
            <person name="Werren J.H."/>
        </authorList>
    </citation>
    <scope>NUCLEOTIDE SEQUENCE [LARGE SCALE GENOMIC DNA]</scope>
    <source>
        <strain evidence="13 14">Alberta</strain>
        <tissue evidence="13">Whole body</tissue>
    </source>
</reference>
<gene>
    <name evidence="13" type="ORF">TSAR_012665</name>
</gene>
<keyword evidence="4" id="KW-0378">Hydrolase</keyword>
<dbReference type="GO" id="GO:0006303">
    <property type="term" value="P:double-strand break repair via nonhomologous end joining"/>
    <property type="evidence" value="ECO:0007669"/>
    <property type="project" value="InterPro"/>
</dbReference>
<dbReference type="Proteomes" id="UP000215335">
    <property type="component" value="Unassembled WGS sequence"/>
</dbReference>
<feature type="region of interest" description="Disordered" evidence="11">
    <location>
        <begin position="534"/>
        <end position="586"/>
    </location>
</feature>
<dbReference type="GO" id="GO:0016787">
    <property type="term" value="F:hydrolase activity"/>
    <property type="evidence" value="ECO:0007669"/>
    <property type="project" value="UniProtKB-KW"/>
</dbReference>
<dbReference type="GO" id="GO:0006310">
    <property type="term" value="P:DNA recombination"/>
    <property type="evidence" value="ECO:0007669"/>
    <property type="project" value="UniProtKB-KW"/>
</dbReference>